<proteinExistence type="predicted"/>
<organism evidence="2 3">
    <name type="scientific">Toxocara canis</name>
    <name type="common">Canine roundworm</name>
    <dbReference type="NCBI Taxonomy" id="6265"/>
    <lineage>
        <taxon>Eukaryota</taxon>
        <taxon>Metazoa</taxon>
        <taxon>Ecdysozoa</taxon>
        <taxon>Nematoda</taxon>
        <taxon>Chromadorea</taxon>
        <taxon>Rhabditida</taxon>
        <taxon>Spirurina</taxon>
        <taxon>Ascaridomorpha</taxon>
        <taxon>Ascaridoidea</taxon>
        <taxon>Toxocaridae</taxon>
        <taxon>Toxocara</taxon>
    </lineage>
</organism>
<sequence>MRCTSARIKLKMIRTDGRFLTMSVNSVPELVSEIAVAKLTGKMLWWISSTWGIRLPTVMVKPQMLVEADYQRIISRFEEIRSGNDKKEGATKVPRRSGATQLKQPEFDSDIFWPEDQGRLGLMT</sequence>
<accession>A0A183TV36</accession>
<dbReference type="Proteomes" id="UP000050794">
    <property type="component" value="Unassembled WGS sequence"/>
</dbReference>
<dbReference type="AlphaFoldDB" id="A0A183TV36"/>
<evidence type="ECO:0000313" key="1">
    <source>
        <dbReference type="EMBL" id="VDM23654.1"/>
    </source>
</evidence>
<evidence type="ECO:0000313" key="2">
    <source>
        <dbReference type="Proteomes" id="UP000050794"/>
    </source>
</evidence>
<dbReference type="WBParaSite" id="TCNE_0000010501-mRNA-1">
    <property type="protein sequence ID" value="TCNE_0000010501-mRNA-1"/>
    <property type="gene ID" value="TCNE_0000010501"/>
</dbReference>
<reference evidence="3" key="1">
    <citation type="submission" date="2016-06" db="UniProtKB">
        <authorList>
            <consortium name="WormBaseParasite"/>
        </authorList>
    </citation>
    <scope>IDENTIFICATION</scope>
</reference>
<evidence type="ECO:0000313" key="3">
    <source>
        <dbReference type="WBParaSite" id="TCNE_0000010501-mRNA-1"/>
    </source>
</evidence>
<reference evidence="1 2" key="2">
    <citation type="submission" date="2018-11" db="EMBL/GenBank/DDBJ databases">
        <authorList>
            <consortium name="Pathogen Informatics"/>
        </authorList>
    </citation>
    <scope>NUCLEOTIDE SEQUENCE [LARGE SCALE GENOMIC DNA]</scope>
</reference>
<name>A0A183TV36_TOXCA</name>
<dbReference type="EMBL" id="UYWY01000036">
    <property type="protein sequence ID" value="VDM23654.1"/>
    <property type="molecule type" value="Genomic_DNA"/>
</dbReference>
<protein>
    <submittedName>
        <fullName evidence="1 3">Uncharacterized protein</fullName>
    </submittedName>
</protein>
<gene>
    <name evidence="1" type="ORF">TCNE_LOCUS106</name>
</gene>
<keyword evidence="2" id="KW-1185">Reference proteome</keyword>